<dbReference type="OrthoDB" id="74314at2759"/>
<evidence type="ECO:0000256" key="5">
    <source>
        <dbReference type="SAM" id="Phobius"/>
    </source>
</evidence>
<dbReference type="InterPro" id="IPR052816">
    <property type="entry name" value="Peroxisomal_Membrane_PEX28-32"/>
</dbReference>
<dbReference type="GeneID" id="4840717"/>
<dbReference type="HOGENOM" id="CLU_023118_0_0_1"/>
<dbReference type="InParanoid" id="A3LZ71"/>
<evidence type="ECO:0000256" key="3">
    <source>
        <dbReference type="ARBA" id="ARBA00022989"/>
    </source>
</evidence>
<gene>
    <name evidence="7" type="ORF">PICST_85290</name>
</gene>
<evidence type="ECO:0000256" key="4">
    <source>
        <dbReference type="ARBA" id="ARBA00023136"/>
    </source>
</evidence>
<protein>
    <recommendedName>
        <fullName evidence="6">TECPR1-like DysF domain-containing protein</fullName>
    </recommendedName>
</protein>
<dbReference type="PANTHER" id="PTHR28304">
    <property type="entry name" value="PEROXISOMAL MEMBRANE PROTEIN PEX29"/>
    <property type="match status" value="1"/>
</dbReference>
<evidence type="ECO:0000256" key="2">
    <source>
        <dbReference type="ARBA" id="ARBA00022692"/>
    </source>
</evidence>
<proteinExistence type="predicted"/>
<dbReference type="Proteomes" id="UP000002258">
    <property type="component" value="Chromosome 7"/>
</dbReference>
<keyword evidence="8" id="KW-1185">Reference proteome</keyword>
<dbReference type="PANTHER" id="PTHR28304:SF2">
    <property type="entry name" value="PEROXISOMAL MEMBRANE PROTEIN PEX29"/>
    <property type="match status" value="1"/>
</dbReference>
<feature type="transmembrane region" description="Helical" evidence="5">
    <location>
        <begin position="128"/>
        <end position="149"/>
    </location>
</feature>
<evidence type="ECO:0000313" key="8">
    <source>
        <dbReference type="Proteomes" id="UP000002258"/>
    </source>
</evidence>
<sequence>MDSVSSFFENILVVDPDTAGKAKSQPEPNRRNSGLNTMDFSSLWNYGKESPSSSFLNNSYMADKLMEKIIEMIIPMDVSDARTGQMLDRIEMQKSRPPLSMAIMSNNSTELNKRMTNSFVMTDNIIRFFSWTHPFYTVGVLLIATHLILKPYLMTVLPLVLLLVRVLIPHYLIMYPPDSSYLSEYIERNPEPASYQLHKCKVPGPIPQFSREFVLNLTDLQNSQTIYISVYDFVMWLTKDYLYFKDENISSVVFLTVLVFVVTNLFVMPGLLSYLASHFYVVQGMTIVFVWGFVIAFHPFCRSRILEWLYSEDTRLTFLEMSNNVESKFVDYLESAQEPPKLNDEGYVINLDSKDIKLVEIFELQRLDNKTKMWDLVGFTNNIYTVNTATRKFNRGLYNFLAEADKHENHEHEQAASDRNRYIKLNKKSSINDVMPPVNWKFADSKWELDLEVGEWVRQNYIEDLVMIDDDEKWVYDYDYQDGHVLDQDNEKNDVPRNVYRRRRWIRHVIRESTLEDDDQQ</sequence>
<dbReference type="KEGG" id="pic:PICST_85290"/>
<dbReference type="AlphaFoldDB" id="A3LZ71"/>
<comment type="subcellular location">
    <subcellularLocation>
        <location evidence="1">Membrane</location>
        <topology evidence="1">Multi-pass membrane protein</topology>
    </subcellularLocation>
</comment>
<reference evidence="7 8" key="1">
    <citation type="journal article" date="2007" name="Nat. Biotechnol.">
        <title>Genome sequence of the lignocellulose-bioconverting and xylose-fermenting yeast Pichia stipitis.</title>
        <authorList>
            <person name="Jeffries T.W."/>
            <person name="Grigoriev I.V."/>
            <person name="Grimwood J."/>
            <person name="Laplaza J.M."/>
            <person name="Aerts A."/>
            <person name="Salamov A."/>
            <person name="Schmutz J."/>
            <person name="Lindquist E."/>
            <person name="Dehal P."/>
            <person name="Shapiro H."/>
            <person name="Jin Y.S."/>
            <person name="Passoth V."/>
            <person name="Richardson P.M."/>
        </authorList>
    </citation>
    <scope>NUCLEOTIDE SEQUENCE [LARGE SCALE GENOMIC DNA]</scope>
    <source>
        <strain evidence="8">ATCC 58785 / CBS 6054 / NBRC 10063 / NRRL Y-11545</strain>
    </source>
</reference>
<dbReference type="EMBL" id="CP000501">
    <property type="protein sequence ID" value="ABN68106.2"/>
    <property type="molecule type" value="Genomic_DNA"/>
</dbReference>
<dbReference type="OMA" id="QNCMDDF"/>
<dbReference type="RefSeq" id="XP_001386135.2">
    <property type="nucleotide sequence ID" value="XM_001386098.1"/>
</dbReference>
<evidence type="ECO:0000256" key="1">
    <source>
        <dbReference type="ARBA" id="ARBA00004141"/>
    </source>
</evidence>
<dbReference type="GO" id="GO:0007031">
    <property type="term" value="P:peroxisome organization"/>
    <property type="evidence" value="ECO:0007669"/>
    <property type="project" value="UniProtKB-ARBA"/>
</dbReference>
<accession>A3LZ71</accession>
<dbReference type="GO" id="GO:0005778">
    <property type="term" value="C:peroxisomal membrane"/>
    <property type="evidence" value="ECO:0007669"/>
    <property type="project" value="TreeGrafter"/>
</dbReference>
<dbReference type="FunCoup" id="A3LZ71">
    <property type="interactions" value="73"/>
</dbReference>
<dbReference type="Pfam" id="PF06398">
    <property type="entry name" value="Pex24p"/>
    <property type="match status" value="1"/>
</dbReference>
<dbReference type="STRING" id="322104.A3LZ71"/>
<feature type="transmembrane region" description="Helical" evidence="5">
    <location>
        <begin position="278"/>
        <end position="297"/>
    </location>
</feature>
<organism evidence="7 8">
    <name type="scientific">Scheffersomyces stipitis (strain ATCC 58785 / CBS 6054 / NBRC 10063 / NRRL Y-11545)</name>
    <name type="common">Yeast</name>
    <name type="synonym">Pichia stipitis</name>
    <dbReference type="NCBI Taxonomy" id="322104"/>
    <lineage>
        <taxon>Eukaryota</taxon>
        <taxon>Fungi</taxon>
        <taxon>Dikarya</taxon>
        <taxon>Ascomycota</taxon>
        <taxon>Saccharomycotina</taxon>
        <taxon>Pichiomycetes</taxon>
        <taxon>Debaryomycetaceae</taxon>
        <taxon>Scheffersomyces</taxon>
    </lineage>
</organism>
<feature type="transmembrane region" description="Helical" evidence="5">
    <location>
        <begin position="155"/>
        <end position="173"/>
    </location>
</feature>
<name>A3LZ71_PICST</name>
<keyword evidence="3 5" id="KW-1133">Transmembrane helix</keyword>
<feature type="transmembrane region" description="Helical" evidence="5">
    <location>
        <begin position="252"/>
        <end position="272"/>
    </location>
</feature>
<dbReference type="eggNOG" id="ENOG502QQTF">
    <property type="taxonomic scope" value="Eukaryota"/>
</dbReference>
<evidence type="ECO:0000313" key="7">
    <source>
        <dbReference type="EMBL" id="ABN68106.2"/>
    </source>
</evidence>
<keyword evidence="2 5" id="KW-0812">Transmembrane</keyword>
<keyword evidence="4 5" id="KW-0472">Membrane</keyword>
<evidence type="ECO:0000259" key="6">
    <source>
        <dbReference type="Pfam" id="PF06398"/>
    </source>
</evidence>
<dbReference type="InterPro" id="IPR010482">
    <property type="entry name" value="TECPR1-like_DysF"/>
</dbReference>
<feature type="domain" description="TECPR1-like DysF" evidence="6">
    <location>
        <begin position="98"/>
        <end position="507"/>
    </location>
</feature>